<keyword evidence="6" id="KW-1185">Reference proteome</keyword>
<dbReference type="Gene3D" id="2.60.40.4270">
    <property type="entry name" value="Listeria-Bacteroides repeat domain"/>
    <property type="match status" value="1"/>
</dbReference>
<dbReference type="PROSITE" id="PS51170">
    <property type="entry name" value="CW"/>
    <property type="match status" value="4"/>
</dbReference>
<comment type="subcellular location">
    <subcellularLocation>
        <location evidence="1">Cell envelope</location>
    </subcellularLocation>
</comment>
<dbReference type="SUPFAM" id="SSF49373">
    <property type="entry name" value="Invasin/intimin cell-adhesion fragments"/>
    <property type="match status" value="2"/>
</dbReference>
<protein>
    <submittedName>
        <fullName evidence="5">Repeat protein</fullName>
    </submittedName>
</protein>
<reference evidence="5 6" key="2">
    <citation type="submission" date="2008-11" db="EMBL/GenBank/DDBJ databases">
        <title>Draft genome sequence of Eubacterium biforme (DSM 3989).</title>
        <authorList>
            <person name="Sudarsanam P."/>
            <person name="Ley R."/>
            <person name="Guruge J."/>
            <person name="Turnbaugh P.J."/>
            <person name="Mahowald M."/>
            <person name="Liep D."/>
            <person name="Gordon J."/>
        </authorList>
    </citation>
    <scope>NUCLEOTIDE SEQUENCE [LARGE SCALE GENOMIC DNA]</scope>
    <source>
        <strain evidence="5 6">DSM 3989</strain>
    </source>
</reference>
<evidence type="ECO:0000256" key="1">
    <source>
        <dbReference type="ARBA" id="ARBA00004196"/>
    </source>
</evidence>
<comment type="caution">
    <text evidence="5">The sequence shown here is derived from an EMBL/GenBank/DDBJ whole genome shotgun (WGS) entry which is preliminary data.</text>
</comment>
<feature type="domain" description="BIG2" evidence="4">
    <location>
        <begin position="1232"/>
        <end position="1304"/>
    </location>
</feature>
<gene>
    <name evidence="5" type="ORF">EUBIFOR_00100</name>
</gene>
<dbReference type="Pfam" id="PF19127">
    <property type="entry name" value="Choline_bind_3"/>
    <property type="match status" value="1"/>
</dbReference>
<dbReference type="Pfam" id="PF01473">
    <property type="entry name" value="Choline_bind_1"/>
    <property type="match status" value="4"/>
</dbReference>
<dbReference type="InterPro" id="IPR008964">
    <property type="entry name" value="Invasin/intimin_cell_adhesion"/>
</dbReference>
<dbReference type="EMBL" id="ABYT01000010">
    <property type="protein sequence ID" value="EEC91310.1"/>
    <property type="molecule type" value="Genomic_DNA"/>
</dbReference>
<keyword evidence="2" id="KW-0677">Repeat</keyword>
<dbReference type="STRING" id="518637.EUBIFOR_00100"/>
<dbReference type="InterPro" id="IPR003343">
    <property type="entry name" value="Big_2"/>
</dbReference>
<dbReference type="SUPFAM" id="SSF69360">
    <property type="entry name" value="Cell wall binding repeat"/>
    <property type="match status" value="4"/>
</dbReference>
<dbReference type="eggNOG" id="COG5492">
    <property type="taxonomic scope" value="Bacteria"/>
</dbReference>
<dbReference type="SMART" id="SM00635">
    <property type="entry name" value="BID_2"/>
    <property type="match status" value="2"/>
</dbReference>
<dbReference type="Gene3D" id="2.10.270.10">
    <property type="entry name" value="Cholin Binding"/>
    <property type="match status" value="7"/>
</dbReference>
<feature type="non-terminal residue" evidence="5">
    <location>
        <position position="1"/>
    </location>
</feature>
<dbReference type="InterPro" id="IPR013378">
    <property type="entry name" value="InlB-like_B-rpt"/>
</dbReference>
<evidence type="ECO:0000256" key="2">
    <source>
        <dbReference type="ARBA" id="ARBA00022737"/>
    </source>
</evidence>
<name>B7C7F3_9FIRM</name>
<dbReference type="GO" id="GO:0030313">
    <property type="term" value="C:cell envelope"/>
    <property type="evidence" value="ECO:0007669"/>
    <property type="project" value="UniProtKB-SubCell"/>
</dbReference>
<evidence type="ECO:0000259" key="4">
    <source>
        <dbReference type="SMART" id="SM00635"/>
    </source>
</evidence>
<feature type="repeat" description="Cell wall-binding" evidence="3">
    <location>
        <begin position="1468"/>
        <end position="1487"/>
    </location>
</feature>
<feature type="domain" description="BIG2" evidence="4">
    <location>
        <begin position="1309"/>
        <end position="1386"/>
    </location>
</feature>
<dbReference type="InterPro" id="IPR042229">
    <property type="entry name" value="Listeria/Bacterioides_rpt_sf"/>
</dbReference>
<feature type="repeat" description="Cell wall-binding" evidence="3">
    <location>
        <begin position="1840"/>
        <end position="1859"/>
    </location>
</feature>
<dbReference type="eggNOG" id="COG1579">
    <property type="taxonomic scope" value="Bacteria"/>
</dbReference>
<organism evidence="5 6">
    <name type="scientific">Holdemanella biformis DSM 3989</name>
    <dbReference type="NCBI Taxonomy" id="518637"/>
    <lineage>
        <taxon>Bacteria</taxon>
        <taxon>Bacillati</taxon>
        <taxon>Bacillota</taxon>
        <taxon>Erysipelotrichia</taxon>
        <taxon>Erysipelotrichales</taxon>
        <taxon>Erysipelotrichaceae</taxon>
        <taxon>Holdemanella</taxon>
    </lineage>
</organism>
<accession>B7C7F3</accession>
<dbReference type="Pfam" id="PF19085">
    <property type="entry name" value="Choline_bind_2"/>
    <property type="match status" value="7"/>
</dbReference>
<sequence length="2032" mass="228819">TSDTTFYAKYAKLVKVTFDAGKGHFDNNETIATRNYLEYEYAQFNAPVAPDGLVFCGWYDANGNNINDIQLTKDITVYAKYGHSVKVTFDAKEGSFEDGTNKAEKEIAEGTYASYSNPTPPEGFRFLGWFDKDGVPIYQNRVEKDTIFYAKYAKVYNVIFDAKEGHFEDGSTTFTTETTENGYYPYCPTPVGPDGMMFVGWYDVNGKSMYECTIDQKMTFYAKYAKAYDVTFDAQEGHFEDGEKKVVIKSYEGHSFYPGTIIAPEGKVFDGWYDENGNKINDSEYKGNTTYYAHYKDAITITLEPNGGTGNSIQYKLGVGDYQYFSYSNSYFTHPDGKVLVGFKDKKTGKTYALDSGDQFYKDVTLYAQWADPVTVTFDCNGGSTDKGSLIKETCGKNSGLPYDSTLHQTPVKKGKIFTGWHIGSVDGPKLEIYNATFDKDTVLYASYTDAVTLTINYEGLNQESTTVDVAKNENVIIQNYVNIPDDKYIACYKIDGVTTGIDTYQSVVFDKDTTITVVLANKIKLTYDSNGAGFDAVTQTVSKTNLYGGIFNNVFGKTPEGKYLAGWAVGSPDGKVYTSTAYGVPFSEDTTLYAVWKDGCTINVDLGDGDGADGYAQSGKTVKKGTSIRLDNIAITQPLEGKELVGWRIDDNEKIIDKYAYYVVNKDITLHAVWADMITVTVQDPETDEVLYTSQIAKGTSFNEGYKVENHLPEGKSLFGWTLDKNKKDVIDLYKTKFDKDVVLYPIYVDSVKVTLDWGNDGGSGHLFGSNSNTFESGKGLALDGFNFNVQSTPKGKKLAGFRIDDTNQIIDVSDSYAQANGNYIINQDTTLHAVWKDSVIVTFNANGEKFENNQEIMKIDYIKGYSNYNGSGTPWEQKNLKGTKVITGWRIGSPSGPLLKNTRYSEFDSDQTYYAVWSDLFTITFKNNGVKVAEFNNTNAWTLKNIYYRMTTDQTILSDFDDELLVGWYNVETGEKLTEDTVFTKDCVFEARTEKKPVKVILDYNGGFGELKEVTTMGGYFTNEMLSDPYLEAPKNKVFVGWSLEKDGAVLKNYNYSPFYVDKDTTLYAKYEDEITVTIHNKDDVYTQKVPVNEWLMFLAGDKCEIEGKTYYSGQPIKFTKNVDVYIKNSSNSSSVRVSYKDLTKINGYGMAYSDEFITWSNLPFSVCENSGTEIKIELNEEFIPEGMVFDKWVTEGNITVKDPTSKKTTFTMPKAENGKRYEIYATFKKEAPIQFEKDSVELTKGERSQLKINGDYETLTWSSSDPTTVQVDQSGHIHAVKSGKATIRVTDQKGKRIECVVTVTNKLKSLSLSENKLELKGKTDKKLSVTLTPSDADDEKLTWSSSDEKVVKVSNDGTVTTVSCGEATITVKSESGLTDSCKVTVSHDWKLDSKVDATVDKEGKKVYKCTLCNETKEEVIPKLNGKWVTDSNGKWYQYSDGTYEKSGFKEMNGKTYYFQSNGYVKNGWLLLNNSWYMFNADGSMITGWHGDYYFDENGKMKANAFVEGYYLGADGKYVKNKWIKDGGKDYFMDANGKVKKNDWQGAYYLGTDGVMMTNAFTPDGFYVGADGAYYTNRWFKDHKNDYFVNAAGKVVKNAWQGAYYLGKNGAMLTNTFTPDGYYVGENGAYLTNTKINVDGKDYYLNAVGKVAKNQWVGDYYLDENGNVVKNSWAGSYWCGEDGKYVINTFTPDEYYCGSDGVYVRNRWIKVDGKDYYMNGYGKMAKNTWSGAYYLGADGVMMTNAFTKDNYYVGNDGAYYRSRWFKHKGKDYYVDGNGHVVKNAWIGSYYLGEDGAMLTNTFTPDGYYVDADGLWSPSKWIQSGSYWWYRHSDGTYTTNDFENINGQTYYFDASGYMVTGWKQIGSDWYYFNSAGVMVKDAWVGNYYFESDGKMATNKWIGIYYVGEDGCVVTNQWIGVYYVGSNGAMATGWQCISAQWYYFDSNGIYQTGERYLGGEYYYFNSQGVMQTGTAEDGWEYNSSGQRMVYWSRRSNNPIYHRTPDNISPKNLVRGTYSQAVAAGKTNRCKTC</sequence>
<reference evidence="5 6" key="1">
    <citation type="submission" date="2008-10" db="EMBL/GenBank/DDBJ databases">
        <authorList>
            <person name="Fulton L."/>
            <person name="Clifton S."/>
            <person name="Fulton B."/>
            <person name="Xu J."/>
            <person name="Minx P."/>
            <person name="Pepin K.H."/>
            <person name="Johnson M."/>
            <person name="Bhonagiri V."/>
            <person name="Nash W.E."/>
            <person name="Mardis E.R."/>
            <person name="Wilson R.K."/>
        </authorList>
    </citation>
    <scope>NUCLEOTIDE SEQUENCE [LARGE SCALE GENOMIC DNA]</scope>
    <source>
        <strain evidence="5 6">DSM 3989</strain>
    </source>
</reference>
<dbReference type="Gene3D" id="2.60.40.1080">
    <property type="match status" value="2"/>
</dbReference>
<dbReference type="RefSeq" id="WP_003863917.1">
    <property type="nucleotide sequence ID" value="NZ_DS996839.1"/>
</dbReference>
<dbReference type="eggNOG" id="COG5263">
    <property type="taxonomic scope" value="Bacteria"/>
</dbReference>
<evidence type="ECO:0000313" key="5">
    <source>
        <dbReference type="EMBL" id="EEC91310.1"/>
    </source>
</evidence>
<dbReference type="Pfam" id="PF02368">
    <property type="entry name" value="Big_2"/>
    <property type="match status" value="2"/>
</dbReference>
<dbReference type="InterPro" id="IPR018337">
    <property type="entry name" value="Cell_wall/Cho-bd_repeat"/>
</dbReference>
<dbReference type="Pfam" id="PF09479">
    <property type="entry name" value="Flg_new"/>
    <property type="match status" value="6"/>
</dbReference>
<feature type="repeat" description="Cell wall-binding" evidence="3">
    <location>
        <begin position="1860"/>
        <end position="1879"/>
    </location>
</feature>
<evidence type="ECO:0000313" key="6">
    <source>
        <dbReference type="Proteomes" id="UP000004315"/>
    </source>
</evidence>
<dbReference type="Proteomes" id="UP000004315">
    <property type="component" value="Unassembled WGS sequence"/>
</dbReference>
<proteinExistence type="predicted"/>
<feature type="repeat" description="Cell wall-binding" evidence="3">
    <location>
        <begin position="1931"/>
        <end position="1950"/>
    </location>
</feature>
<dbReference type="HOGENOM" id="CLU_233413_0_0_9"/>
<evidence type="ECO:0000256" key="3">
    <source>
        <dbReference type="PROSITE-ProRule" id="PRU00591"/>
    </source>
</evidence>